<gene>
    <name evidence="1" type="ORF">MJG53_002977</name>
</gene>
<protein>
    <submittedName>
        <fullName evidence="1">Uncharacterized protein</fullName>
    </submittedName>
</protein>
<name>A0ACB9VFQ9_9CETA</name>
<sequence>MVWRVGTGAGRKRDSSGAGPGFLPLEARRGAALKERSPVEALQCRVRRAPTSRGRNGEAGDPDSRWDGALGGGGSEHAAAGFRRLPGAGQWRSFVEIRLLEQKERLTLKATKSQRSISHYLDSLASATSSCHSNQFLCPNEQLCIPESWVCDGEDDCNDGADERRHCPGITCSSRQFTCENGECIPGEFRCDHSTDCLDGTDEKNCRYPVCEQLTCASGACYNTSQRCNGQVDCRDASDERNCTHLCSRTEFQCGSGQCIPRTYVCDHEIDCEDGSDELSCSAYRTCKGNEFTCPNGVCIAQSWVCDGDGDCADNADEDGCESKINRTFECYPNEWACPKSGKCIPISKVCDGTLDCPGGEDESNITAGQQCDVNLCPSLGCEYQCHKSPGGGMCYCPPGFIVNQNRTNNCVDFDDCQIWGVCDQICEDRIGHHRCHCAEGYVLERQKHCRANSSFGEAFVIFSDGRDLLKGSIHGNNFQILAESQNRGLAVGVDFHYRLRRVFWTDVVQNKVFSVDISGSRIREVLGVSVEDPENLAVDWVNNKLYIVETRVNCIDVVNLDGSHRITLISEHLGHPRGIAVDPTVGYLFFSDWQNVFGVPRIERAYMDGSNRKDLVTTKLGWPGGITLDLVSKRVYWVDSRFDYIETVTYDGLKRMTVIHGGADIPHPFSISLFEGQLFFTDWTKMAVLKANKFKETNPRLYYRSSLKPFGVTVYHGLRQPDARNPCAHENGGCQHICVLSHRTFNGGLGYRCKCRLGYIPDWDDYHCVAAERFLLFSSNLVVRGIPLTLSHQTDVILPVSGSSSVFLGIDFDAREKAIFFSDTKKNIIYRQKLDGTGREIITANRVPGVQSLSFDWISRNLYWTDSSYRSVSVIKLADKSRRTIIQNLNNPRSIVVHPTAGYIFFSVWYRPAKILRAWADGSNILPIVNTTLGWPSGLSIDWSSSRLYWIDAFFDKIEHSTFDGSDRKALTNIPQLTNPFGLAVSQDYIYVTDWRRGIIRFGKYNTGQSVILRSGVGSVMRAKVYDSRVQTGSNACNRPTNPNGDCSHFCFPVPSSQRVCGCPYGMSLASDHLTCVMNASQEPPVEQCGPLSFSCHNGRCVPLRYRCDGFDDCLDNSDEVQCTTSNATCSPLAFECKREGHCIPSMWRCDGENDCLDGSDEQNCPTRAPTSCRANQFTCDNNFCIPRSWVCDTDNDCRDGSDEKSCIINCTASQFTCVSNGQCISKTYRCDGVFDCDDHSDETDCHQNSCSDSNGGCTHQCIQGPYGAQCQCPLGYLLGNDSKTCEDIDECRTPGFCSQYCYNMRGSFRCWCDSEYRLDADQRTCKVTESQSLLLVASQSQLVAGNMTQNGYFVYPVIQHGSHIVAVDFDSVSGRIFWSDGTQGKIWSAFQNGTDRKLVLDSGVSMTGDIAVDWIGRNLYWADISLRTIEVAKLDGSRRTVLLSGNITNLGGLVVDPRATDRVMFWSDWGSHPRIERASMDGSQRTVIVQEKIYWPNGLALDYPNRLLYFMDGYLDFIDFCHYDGSNRRQVIASDLILRHPYSLSLFEDTVYWSDRATHEVMKANKWHGGNQSVVMTLHQPLGIVVVHPAKQPVYDQAFLIVVRNSIIFGISLNPDVKTFDGMVPISGVRNGYDVAVDYSEQFIYWLENPVVTLGGDVSYGKTLVTNDGTSLGVGLPVGITVDPINGKLYWSDRGTNNGLPPKIASANMDGKSPRTLFTGSLENVAFITLDIEEQKLYWAVSSTGVKASELNRHLFTDACYFLIERGNVDGTNRMILVNHLSYPWGLAVHGPFLYYSDGEYEVIERVDKATGANKIVLRNNLPDLRGLKIYQSRGRLFSCACATGFKLNPDQRTCSPYNSFIVVSTLRTIRGFSLQLSDHSEAMVPVAGPGRNALHVDVDVSSGFIYWCDFNISVTSNNAIRRIKPDGSNFTNIITDGIGVNGIRGIAVDWVAGNLYFTNAFRSETLIEVLRINTTHRHILLKTIVDMPRDIVVDPKNRYLFWSDYGQNPKIERSFLDCTNRTVLVSDITATPRGLALDHSSNYIYWVDDAVDLIARISIEGGESEVIRFGSHYPAPYAITVFGNSIIWVDRNLKKILQASKEPNRADRPTVIRDNIDWLRDVTIFDQSVQPRSPAEVNNNPCLGNNGGCTHFCFALPKSQTPKCDCAFGTLQADGKSCAISSENFLIFALDDSLRSLRFDPKDYSQPFPAISVEKMAVALDYDSIDNRIYFTQLLPSGKGQISYINLNSRSSPPTVVVSGIGSPEGIAFDWVNKRIYYSDYTNQMIKSIATDGSRHAVIAQVPKPRGIVLDPCQGKKKCEFLVVNYDSFWITRYMYWTDWGTNAKIETATMGGYSRRSLVDRGLVWPNGLTMDYEQNLLYWADANLEKIERMDLERYLREVIVSRANSPFGLALYGQYIYWTDMLTQKIYRANKVDGSDQTAVTMTLPFRPKGICAVVKGQQQCQSPCDRFNGGCSHICAPGPNGPECQCPHEGRWYLANNNKYCIQDNGTRCDSSKFTCLSGKCIPDQLQCNDIDDCGDSSDELETLCAFHSCPSTSFTCANGRCVPYSDRCDHYNDCGDNSDEAGCRFRACNKTEFTCSNGRCILSELVCDGIDNCHDGNASDEKNCSERTCHPGYTKCTNSTICIPRSFLCDGDDDCGDMSDENPVFCATRSCKSDEFHCTSGPCIPARWYCDHEKDCSDGSDEPPTCEFSQSTCASDYFKCDNNRCIPMMWVCDGDNDCGDMSDEDERHSCTSENRNCSSSEFACAVGVRPHRGCIPESWICDGEADCLDASDEHQNCTRRSCFGTEFVCNNGLCIPNHFRCDRNNDCGDYSDERGCVYPTCGETLFTCQNGLCINKAYVCDGDNDCRDNSDELEHLCHTPETTCPPHQFRCDNGNCIEMVKVCNHFPDCLDSSDEKGCGINECNDPTLSGCNQNCTDTLTSFYCSCNPGYKLLSDKRTCVDIDECKETPFICSQKCENLPGTYICKCAPGYIREPDGKTCRQNSNIEPDLIFSNRYYLRNLTIYDNLYSLILQGLGNVVALDFDRVEKRLYWLDIENKVIERMFVNKTNRETVLKHNLPGAESLAVDWVTRKLYWVDSYLHCLSVSDLSGRYRRKLAEHCVDANNTFCFENPRGLVLHPQYGHVYWADWGDRAYIGRVGMDGTHKSLIISTKIMWPNGLTIDYTNDLLYWADAHLGYIEYSDLDGRHRHTVYETGTLSHPFAITIFEDTIYWTDWNTKTVEKGNKYNGSNRVVLLNVTHRPYDIHVYHPYRQPIVANPCGTNNGGCSHLCLIKEGGVGFTCECPDNFYTVQRGHNTQCLPMCSSTQFLCSNSEMCIPIWWKCDGRRDCLDGSDEPVTCPQRFCALGMFQCTDGNCTSSHSLCNLRRDCPDGSDEDPVLCEHHQCEPYEWQCANKRCIPESWQCDMEDDCDDNSDEDSSHCANRTCRPGYFKCANGHCIPQTWKCDVDNDCGDYSDEPLQECLGPSYRCDNYTEFSCKTNYRCIPKWAVCNGVNDCRDNSDEQDCESMTCKPSGEFRCTNHRCIPLRWRCDGQNDCGDRSDEENCAPRKCTESEFRCDDQSCIPSRWVCDQTNDCGDNSDERDCEMMTCRPGYFQCDSGHCISEHLKCNGLADCHDASDEANCPTRFPNGAYCPATMFECKNHVCIHSSWKCDGDNDCGDGSDEELHLCLNVACDSPYRFRCDNNRCIYRHEVCNQEDDCGDGSDEKEELCVEPTPRPCTPDEFKCSNGRCIPQHRVCDHVNDCGDNFDEMGCNRGKDRSCAESLCEHNCTQLREGGFICSCRPGFKPNSIDRNLCEDINECTQFGSCPQICHNTKGSYECSCAEGFTSLSDRYGERCAADGSPPLLLLPENVRIRKYNLSSLQFSEYLEDQERIQAMDYDWDPEGTGLSVVYYTVLGERSNSGAIKRAYIPNFESGNNNPVMEVNLDLKYVVQPDGLAVDWVGRFMYWTDWGENPKIESAWMDGERRKVLVQEDLGWPTGLCIDYMNDDRIYWSDLKDNIVETIKYDGTDRRIVVTSVPNRCKNVCSHLCLLRPKGYTCACPQGSRFLEGSVTVCDAAIVGAVTMPPPCRCMNGGNCYFDENNLPKCKCSGGYLGEYCEMGLSQGVPPGTTASVLLTIILIIVIAALAALGFFHYRKTGSILPSLPKLSSLSHLKSSENGNGVTFRSGEDVNMDIGVTGFGPESAIDRSLAMPTKWNIFKRKPRQNTNFENPFYSEMENEPKVSAAVTPPPSPSPPATVSWKKGSTPGYSATEDTFKDTANLVREDSEA</sequence>
<keyword evidence="2" id="KW-1185">Reference proteome</keyword>
<reference evidence="1" key="1">
    <citation type="submission" date="2022-03" db="EMBL/GenBank/DDBJ databases">
        <title>Genomic analyses of argali, domestic sheep and their hybrids provide insights into chromosomal evolution, heterosis and genetic basis of agronomic traits.</title>
        <authorList>
            <person name="Li M."/>
        </authorList>
    </citation>
    <scope>NUCLEOTIDE SEQUENCE</scope>
    <source>
        <strain evidence="1">F1 hybrid</strain>
    </source>
</reference>
<evidence type="ECO:0000313" key="2">
    <source>
        <dbReference type="Proteomes" id="UP001057279"/>
    </source>
</evidence>
<evidence type="ECO:0000313" key="1">
    <source>
        <dbReference type="EMBL" id="KAI4588569.1"/>
    </source>
</evidence>
<dbReference type="EMBL" id="CM043027">
    <property type="protein sequence ID" value="KAI4588569.1"/>
    <property type="molecule type" value="Genomic_DNA"/>
</dbReference>
<organism evidence="1 2">
    <name type="scientific">Ovis ammon polii x Ovis aries</name>
    <dbReference type="NCBI Taxonomy" id="2918886"/>
    <lineage>
        <taxon>Eukaryota</taxon>
        <taxon>Metazoa</taxon>
        <taxon>Chordata</taxon>
        <taxon>Craniata</taxon>
        <taxon>Vertebrata</taxon>
        <taxon>Euteleostomi</taxon>
        <taxon>Mammalia</taxon>
        <taxon>Eutheria</taxon>
        <taxon>Laurasiatheria</taxon>
        <taxon>Artiodactyla</taxon>
        <taxon>Ruminantia</taxon>
        <taxon>Pecora</taxon>
        <taxon>Bovidae</taxon>
        <taxon>Caprinae</taxon>
        <taxon>Ovis</taxon>
    </lineage>
</organism>
<comment type="caution">
    <text evidence="1">The sequence shown here is derived from an EMBL/GenBank/DDBJ whole genome shotgun (WGS) entry which is preliminary data.</text>
</comment>
<dbReference type="Proteomes" id="UP001057279">
    <property type="component" value="Linkage Group LG02"/>
</dbReference>
<accession>A0ACB9VFQ9</accession>
<proteinExistence type="predicted"/>